<dbReference type="AlphaFoldDB" id="A0A1X6ZBG1"/>
<dbReference type="OrthoDB" id="7863572at2"/>
<dbReference type="RefSeq" id="WP_143534875.1">
    <property type="nucleotide sequence ID" value="NZ_FWFP01000005.1"/>
</dbReference>
<protein>
    <submittedName>
        <fullName evidence="1">Uncharacterized protein</fullName>
    </submittedName>
</protein>
<dbReference type="Proteomes" id="UP000193778">
    <property type="component" value="Unassembled WGS sequence"/>
</dbReference>
<evidence type="ECO:0000313" key="1">
    <source>
        <dbReference type="EMBL" id="SLN46817.1"/>
    </source>
</evidence>
<dbReference type="EMBL" id="FWFP01000005">
    <property type="protein sequence ID" value="SLN46817.1"/>
    <property type="molecule type" value="Genomic_DNA"/>
</dbReference>
<sequence length="120" mass="13666">MSREVEPVPEFHDEVLESFKKPTSKCVAGADFLIEELEEQDPDLNERCGLLDNRYEVYALSVPECRGNVLIVSLDTSKKRPWPCTLHGLISRRGRPCETGRQLATIHFNLIDPSWEPAND</sequence>
<name>A0A1X6ZBG1_9RHOB</name>
<reference evidence="2" key="1">
    <citation type="submission" date="2017-03" db="EMBL/GenBank/DDBJ databases">
        <authorList>
            <person name="Rodrigo-Torres L."/>
            <person name="Arahal R.D."/>
            <person name="Lucena T."/>
        </authorList>
    </citation>
    <scope>NUCLEOTIDE SEQUENCE [LARGE SCALE GENOMIC DNA]</scope>
    <source>
        <strain evidence="2">CECT 8411</strain>
    </source>
</reference>
<accession>A0A1X6ZBG1</accession>
<organism evidence="1 2">
    <name type="scientific">Ruegeria meonggei</name>
    <dbReference type="NCBI Taxonomy" id="1446476"/>
    <lineage>
        <taxon>Bacteria</taxon>
        <taxon>Pseudomonadati</taxon>
        <taxon>Pseudomonadota</taxon>
        <taxon>Alphaproteobacteria</taxon>
        <taxon>Rhodobacterales</taxon>
        <taxon>Roseobacteraceae</taxon>
        <taxon>Ruegeria</taxon>
    </lineage>
</organism>
<evidence type="ECO:0000313" key="2">
    <source>
        <dbReference type="Proteomes" id="UP000193778"/>
    </source>
</evidence>
<gene>
    <name evidence="1" type="ORF">RUM8411_02200</name>
</gene>
<keyword evidence="2" id="KW-1185">Reference proteome</keyword>
<proteinExistence type="predicted"/>